<protein>
    <submittedName>
        <fullName evidence="1">Uncharacterized protein</fullName>
    </submittedName>
</protein>
<evidence type="ECO:0000313" key="2">
    <source>
        <dbReference type="Proteomes" id="UP001197093"/>
    </source>
</evidence>
<dbReference type="EMBL" id="JAHCVI010000005">
    <property type="protein sequence ID" value="KAG7284928.1"/>
    <property type="molecule type" value="Genomic_DNA"/>
</dbReference>
<comment type="caution">
    <text evidence="1">The sequence shown here is derived from an EMBL/GenBank/DDBJ whole genome shotgun (WGS) entry which is preliminary data.</text>
</comment>
<organism evidence="1 2">
    <name type="scientific">Staphylotrichum longicolle</name>
    <dbReference type="NCBI Taxonomy" id="669026"/>
    <lineage>
        <taxon>Eukaryota</taxon>
        <taxon>Fungi</taxon>
        <taxon>Dikarya</taxon>
        <taxon>Ascomycota</taxon>
        <taxon>Pezizomycotina</taxon>
        <taxon>Sordariomycetes</taxon>
        <taxon>Sordariomycetidae</taxon>
        <taxon>Sordariales</taxon>
        <taxon>Chaetomiaceae</taxon>
        <taxon>Staphylotrichum</taxon>
    </lineage>
</organism>
<dbReference type="Gene3D" id="3.80.10.10">
    <property type="entry name" value="Ribonuclease Inhibitor"/>
    <property type="match status" value="1"/>
</dbReference>
<reference evidence="1" key="1">
    <citation type="submission" date="2023-02" db="EMBL/GenBank/DDBJ databases">
        <authorList>
            <person name="Palmer J.M."/>
        </authorList>
    </citation>
    <scope>NUCLEOTIDE SEQUENCE</scope>
    <source>
        <strain evidence="1">FW57</strain>
    </source>
</reference>
<sequence length="585" mass="65959">MGKLETLPWLVLNRICEYLNDDDDEACTANQRGGDLRAFSLTSRHCCAATASQRFSQVRMTVTNVDDLVLVLERWVEVLDRDGGRYRYAQRLKVDLPGQDKVNDEWNKHRLVVPRTGHPQVIDIDPNDYALATSPSLYSIVVKVRGYESDGRLNYNGQAALSMAAGAAPNLRHLCLVPSNAGNSLALMQAIRLGMPPAPPDGLFSLKIQGGRLRSLFFATDSLGDIEAWAARADFSKLCRLVPWGWDPTWAGILVGLAARGELVSLRSLDLSEIRSDGTRTACQLLTALSQNSLESLSVDGHIDDALFHTILDQHGRSLRYLYFHPYENYDNDEYDGDWPPPCVVLTPARAAQLAEKCPNLEIAELQIDRTLGDARECAIYRELRRLPRLRRLSLTLWFVVHPNEDEWDATLDEQPMYHGEDIPRPYLSQAFANAAVDANLARAIFDRLTAPPGGSLERLRLLVRRKQGRYAPASDDDRFGDLLRWFARDWICERRKSGRDNTPVVEIRELEPSATVDAGKEWQSIGEGKRQFGGEEVFVKAFDDVWPQTTSRWWEDWKSVPLSPDVELEFARGGVEEWGRKEGG</sequence>
<dbReference type="InterPro" id="IPR032675">
    <property type="entry name" value="LRR_dom_sf"/>
</dbReference>
<accession>A0AAD4HXV2</accession>
<dbReference type="AlphaFoldDB" id="A0AAD4HXV2"/>
<proteinExistence type="predicted"/>
<dbReference type="Proteomes" id="UP001197093">
    <property type="component" value="Unassembled WGS sequence"/>
</dbReference>
<gene>
    <name evidence="1" type="ORF">NEMBOFW57_009543</name>
</gene>
<keyword evidence="2" id="KW-1185">Reference proteome</keyword>
<evidence type="ECO:0000313" key="1">
    <source>
        <dbReference type="EMBL" id="KAG7284928.1"/>
    </source>
</evidence>
<name>A0AAD4HXV2_9PEZI</name>